<sequence>MVTGWSSQLFTDTIDRQDGVENVLCVQVLCIGRGHGIDTWYVSPWITAASIPMKCP</sequence>
<proteinExistence type="predicted"/>
<accession>A0A1L9VF92</accession>
<dbReference type="AlphaFoldDB" id="A0A1L9VF92"/>
<dbReference type="RefSeq" id="XP_022399319.1">
    <property type="nucleotide sequence ID" value="XM_022546822.1"/>
</dbReference>
<keyword evidence="2" id="KW-1185">Reference proteome</keyword>
<dbReference type="EMBL" id="KV878901">
    <property type="protein sequence ID" value="OJJ82621.1"/>
    <property type="molecule type" value="Genomic_DNA"/>
</dbReference>
<evidence type="ECO:0000313" key="2">
    <source>
        <dbReference type="Proteomes" id="UP000184300"/>
    </source>
</evidence>
<evidence type="ECO:0000313" key="1">
    <source>
        <dbReference type="EMBL" id="OJJ82621.1"/>
    </source>
</evidence>
<dbReference type="VEuPathDB" id="FungiDB:ASPGLDRAFT_480881"/>
<dbReference type="GeneID" id="34463083"/>
<gene>
    <name evidence="1" type="ORF">ASPGLDRAFT_480881</name>
</gene>
<protein>
    <submittedName>
        <fullName evidence="1">Uncharacterized protein</fullName>
    </submittedName>
</protein>
<reference evidence="2" key="1">
    <citation type="journal article" date="2017" name="Genome Biol.">
        <title>Comparative genomics reveals high biological diversity and specific adaptations in the industrially and medically important fungal genus Aspergillus.</title>
        <authorList>
            <person name="de Vries R.P."/>
            <person name="Riley R."/>
            <person name="Wiebenga A."/>
            <person name="Aguilar-Osorio G."/>
            <person name="Amillis S."/>
            <person name="Uchima C.A."/>
            <person name="Anderluh G."/>
            <person name="Asadollahi M."/>
            <person name="Askin M."/>
            <person name="Barry K."/>
            <person name="Battaglia E."/>
            <person name="Bayram O."/>
            <person name="Benocci T."/>
            <person name="Braus-Stromeyer S.A."/>
            <person name="Caldana C."/>
            <person name="Canovas D."/>
            <person name="Cerqueira G.C."/>
            <person name="Chen F."/>
            <person name="Chen W."/>
            <person name="Choi C."/>
            <person name="Clum A."/>
            <person name="Dos Santos R.A."/>
            <person name="Damasio A.R."/>
            <person name="Diallinas G."/>
            <person name="Emri T."/>
            <person name="Fekete E."/>
            <person name="Flipphi M."/>
            <person name="Freyberg S."/>
            <person name="Gallo A."/>
            <person name="Gournas C."/>
            <person name="Habgood R."/>
            <person name="Hainaut M."/>
            <person name="Harispe M.L."/>
            <person name="Henrissat B."/>
            <person name="Hilden K.S."/>
            <person name="Hope R."/>
            <person name="Hossain A."/>
            <person name="Karabika E."/>
            <person name="Karaffa L."/>
            <person name="Karanyi Z."/>
            <person name="Krasevec N."/>
            <person name="Kuo A."/>
            <person name="Kusch H."/>
            <person name="LaButti K."/>
            <person name="Lagendijk E.L."/>
            <person name="Lapidus A."/>
            <person name="Levasseur A."/>
            <person name="Lindquist E."/>
            <person name="Lipzen A."/>
            <person name="Logrieco A.F."/>
            <person name="MacCabe A."/>
            <person name="Maekelae M.R."/>
            <person name="Malavazi I."/>
            <person name="Melin P."/>
            <person name="Meyer V."/>
            <person name="Mielnichuk N."/>
            <person name="Miskei M."/>
            <person name="Molnar A.P."/>
            <person name="Mule G."/>
            <person name="Ngan C.Y."/>
            <person name="Orejas M."/>
            <person name="Orosz E."/>
            <person name="Ouedraogo J.P."/>
            <person name="Overkamp K.M."/>
            <person name="Park H.-S."/>
            <person name="Perrone G."/>
            <person name="Piumi F."/>
            <person name="Punt P.J."/>
            <person name="Ram A.F."/>
            <person name="Ramon A."/>
            <person name="Rauscher S."/>
            <person name="Record E."/>
            <person name="Riano-Pachon D.M."/>
            <person name="Robert V."/>
            <person name="Roehrig J."/>
            <person name="Ruller R."/>
            <person name="Salamov A."/>
            <person name="Salih N.S."/>
            <person name="Samson R.A."/>
            <person name="Sandor E."/>
            <person name="Sanguinetti M."/>
            <person name="Schuetze T."/>
            <person name="Sepcic K."/>
            <person name="Shelest E."/>
            <person name="Sherlock G."/>
            <person name="Sophianopoulou V."/>
            <person name="Squina F.M."/>
            <person name="Sun H."/>
            <person name="Susca A."/>
            <person name="Todd R.B."/>
            <person name="Tsang A."/>
            <person name="Unkles S.E."/>
            <person name="van de Wiele N."/>
            <person name="van Rossen-Uffink D."/>
            <person name="Oliveira J.V."/>
            <person name="Vesth T.C."/>
            <person name="Visser J."/>
            <person name="Yu J.-H."/>
            <person name="Zhou M."/>
            <person name="Andersen M.R."/>
            <person name="Archer D.B."/>
            <person name="Baker S.E."/>
            <person name="Benoit I."/>
            <person name="Brakhage A.A."/>
            <person name="Braus G.H."/>
            <person name="Fischer R."/>
            <person name="Frisvad J.C."/>
            <person name="Goldman G.H."/>
            <person name="Houbraken J."/>
            <person name="Oakley B."/>
            <person name="Pocsi I."/>
            <person name="Scazzocchio C."/>
            <person name="Seiboth B."/>
            <person name="vanKuyk P.A."/>
            <person name="Wortman J."/>
            <person name="Dyer P.S."/>
            <person name="Grigoriev I.V."/>
        </authorList>
    </citation>
    <scope>NUCLEOTIDE SEQUENCE [LARGE SCALE GENOMIC DNA]</scope>
    <source>
        <strain evidence="2">CBS 516.65</strain>
    </source>
</reference>
<dbReference type="Proteomes" id="UP000184300">
    <property type="component" value="Unassembled WGS sequence"/>
</dbReference>
<organism evidence="1 2">
    <name type="scientific">Aspergillus glaucus CBS 516.65</name>
    <dbReference type="NCBI Taxonomy" id="1160497"/>
    <lineage>
        <taxon>Eukaryota</taxon>
        <taxon>Fungi</taxon>
        <taxon>Dikarya</taxon>
        <taxon>Ascomycota</taxon>
        <taxon>Pezizomycotina</taxon>
        <taxon>Eurotiomycetes</taxon>
        <taxon>Eurotiomycetidae</taxon>
        <taxon>Eurotiales</taxon>
        <taxon>Aspergillaceae</taxon>
        <taxon>Aspergillus</taxon>
        <taxon>Aspergillus subgen. Aspergillus</taxon>
    </lineage>
</organism>
<name>A0A1L9VF92_ASPGL</name>